<dbReference type="Proteomes" id="UP001548189">
    <property type="component" value="Unassembled WGS sequence"/>
</dbReference>
<dbReference type="EMBL" id="JBEVCJ010000006">
    <property type="protein sequence ID" value="MET1254968.1"/>
    <property type="molecule type" value="Genomic_DNA"/>
</dbReference>
<proteinExistence type="predicted"/>
<sequence length="200" mass="22809">MNSFIKITYPTYKRIGNFLSIVELNLLVRQLEIHNHWQAHVNQQAYQGSWDVIALRAKKEFQNAHPILQCFSHESGDSKDEWTNLPIINQYPPIKGLLSRMTCPIKSVRFMRLHGYSSILPHRDPGVGLNSGEARLHIPISFPHGTQFIVAGKSVPMIPGELWYIDADREHSVVNSSAECRTHLVVDCIANDWLKNMIVS</sequence>
<reference evidence="2 3" key="1">
    <citation type="submission" date="2024-06" db="EMBL/GenBank/DDBJ databases">
        <authorList>
            <person name="Li F."/>
        </authorList>
    </citation>
    <scope>NUCLEOTIDE SEQUENCE [LARGE SCALE GENOMIC DNA]</scope>
    <source>
        <strain evidence="2 3">GXAS 311</strain>
    </source>
</reference>
<dbReference type="Gene3D" id="2.60.120.330">
    <property type="entry name" value="B-lactam Antibiotic, Isopenicillin N Synthase, Chain"/>
    <property type="match status" value="1"/>
</dbReference>
<protein>
    <submittedName>
        <fullName evidence="2">Aspartyl/asparaginyl beta-hydroxylase domain-containing protein</fullName>
    </submittedName>
</protein>
<name>A0ABV2BSQ2_9GAMM</name>
<dbReference type="InterPro" id="IPR007803">
    <property type="entry name" value="Asp/Arg/Pro-Hydrxlase"/>
</dbReference>
<evidence type="ECO:0000259" key="1">
    <source>
        <dbReference type="Pfam" id="PF05118"/>
    </source>
</evidence>
<comment type="caution">
    <text evidence="2">The sequence shown here is derived from an EMBL/GenBank/DDBJ whole genome shotgun (WGS) entry which is preliminary data.</text>
</comment>
<evidence type="ECO:0000313" key="2">
    <source>
        <dbReference type="EMBL" id="MET1254968.1"/>
    </source>
</evidence>
<dbReference type="InterPro" id="IPR027443">
    <property type="entry name" value="IPNS-like_sf"/>
</dbReference>
<dbReference type="RefSeq" id="WP_353874582.1">
    <property type="nucleotide sequence ID" value="NZ_JBEVCJ010000006.1"/>
</dbReference>
<accession>A0ABV2BSQ2</accession>
<organism evidence="2 3">
    <name type="scientific">Aliikangiella maris</name>
    <dbReference type="NCBI Taxonomy" id="3162458"/>
    <lineage>
        <taxon>Bacteria</taxon>
        <taxon>Pseudomonadati</taxon>
        <taxon>Pseudomonadota</taxon>
        <taxon>Gammaproteobacteria</taxon>
        <taxon>Oceanospirillales</taxon>
        <taxon>Pleioneaceae</taxon>
        <taxon>Aliikangiella</taxon>
    </lineage>
</organism>
<gene>
    <name evidence="2" type="ORF">ABVT43_07525</name>
</gene>
<feature type="domain" description="Aspartyl/asparaginy/proline hydroxylase" evidence="1">
    <location>
        <begin position="35"/>
        <end position="189"/>
    </location>
</feature>
<keyword evidence="3" id="KW-1185">Reference proteome</keyword>
<dbReference type="Pfam" id="PF05118">
    <property type="entry name" value="Asp_Arg_Hydrox"/>
    <property type="match status" value="1"/>
</dbReference>
<evidence type="ECO:0000313" key="3">
    <source>
        <dbReference type="Proteomes" id="UP001548189"/>
    </source>
</evidence>
<dbReference type="SUPFAM" id="SSF51197">
    <property type="entry name" value="Clavaminate synthase-like"/>
    <property type="match status" value="1"/>
</dbReference>